<keyword evidence="4" id="KW-1185">Reference proteome</keyword>
<dbReference type="InterPro" id="IPR024983">
    <property type="entry name" value="CHAT_dom"/>
</dbReference>
<dbReference type="EMBL" id="CP003659">
    <property type="protein sequence ID" value="AFZ57517.1"/>
    <property type="molecule type" value="Genomic_DNA"/>
</dbReference>
<feature type="domain" description="CHAT" evidence="2">
    <location>
        <begin position="254"/>
        <end position="535"/>
    </location>
</feature>
<dbReference type="PATRIC" id="fig|272123.3.peg.2217"/>
<evidence type="ECO:0000313" key="3">
    <source>
        <dbReference type="EMBL" id="AFZ57517.1"/>
    </source>
</evidence>
<organism evidence="3 4">
    <name type="scientific">Anabaena cylindrica (strain ATCC 27899 / PCC 7122)</name>
    <dbReference type="NCBI Taxonomy" id="272123"/>
    <lineage>
        <taxon>Bacteria</taxon>
        <taxon>Bacillati</taxon>
        <taxon>Cyanobacteriota</taxon>
        <taxon>Cyanophyceae</taxon>
        <taxon>Nostocales</taxon>
        <taxon>Nostocaceae</taxon>
        <taxon>Anabaena</taxon>
    </lineage>
</organism>
<gene>
    <name evidence="3" type="ordered locus">Anacy_2037</name>
</gene>
<dbReference type="STRING" id="272123.Anacy_2037"/>
<sequence>MEFDKSKSSKLNKLKFMANKNKINNHIQQAKYLIELAEKSASQSQISTAINYYKQAIDIVESINFIFQKIEDVETFYQTWAIYYEKLIILLWYKKCYREAFNFIERRKARILIDRLANNLEKIQFSDHVSSDVFNQEEELKNKILEFRKINRSEDKFSQLEQECKKLLNELEKKDIEIASLFQVRTLRTICIQQYLDHNTTLLEYFVTKNFTLAFVITRYKFRVFKLSITKKEIAKKITAFREFLNTNIHHPQELQELYKCLIQPIKDQLATTKLIIVPHNILHHLPFAALTNGDEYLVEKYTLVNLPSANVLRFLPSKRVPRDKPTLFALGNPKNTLSSNNKNLPSAKDEVEKISTFYKESTYYVEENATESKFWEEAPKKSILHISAHGEFQPNKPLESCIYLAKDEEYSEIYKDGKLQVYEVYKLDLSHTDLVVLSACQTYIGNTYEVGNGDEVIGLNWAFIYAGSPTVVASLWNVPSIKTSKLMVTFHENLHQGMTKAEAFQKAQIQVLKSQDPKKKLHPYYWAGFILTGDG</sequence>
<dbReference type="Pfam" id="PF12770">
    <property type="entry name" value="CHAT"/>
    <property type="match status" value="1"/>
</dbReference>
<dbReference type="KEGG" id="acy:Anacy_2037"/>
<dbReference type="PANTHER" id="PTHR10098">
    <property type="entry name" value="RAPSYN-RELATED"/>
    <property type="match status" value="1"/>
</dbReference>
<proteinExistence type="predicted"/>
<dbReference type="AlphaFoldDB" id="K9ZG04"/>
<dbReference type="OrthoDB" id="459488at2"/>
<dbReference type="eggNOG" id="COG4995">
    <property type="taxonomic scope" value="Bacteria"/>
</dbReference>
<accession>K9ZG04</accession>
<feature type="coiled-coil region" evidence="1">
    <location>
        <begin position="150"/>
        <end position="177"/>
    </location>
</feature>
<dbReference type="RefSeq" id="WP_015214163.1">
    <property type="nucleotide sequence ID" value="NC_019771.1"/>
</dbReference>
<evidence type="ECO:0000259" key="2">
    <source>
        <dbReference type="Pfam" id="PF12770"/>
    </source>
</evidence>
<evidence type="ECO:0000313" key="4">
    <source>
        <dbReference type="Proteomes" id="UP000010474"/>
    </source>
</evidence>
<dbReference type="PANTHER" id="PTHR10098:SF108">
    <property type="entry name" value="TETRATRICOPEPTIDE REPEAT PROTEIN 28"/>
    <property type="match status" value="1"/>
</dbReference>
<keyword evidence="1" id="KW-0175">Coiled coil</keyword>
<protein>
    <submittedName>
        <fullName evidence="3">TPR domain-containing protein</fullName>
    </submittedName>
</protein>
<reference evidence="4" key="1">
    <citation type="journal article" date="2013" name="Proc. Natl. Acad. Sci. U.S.A.">
        <title>Improving the coverage of the cyanobacterial phylum using diversity-driven genome sequencing.</title>
        <authorList>
            <person name="Shih P.M."/>
            <person name="Wu D."/>
            <person name="Latifi A."/>
            <person name="Axen S.D."/>
            <person name="Fewer D.P."/>
            <person name="Talla E."/>
            <person name="Calteau A."/>
            <person name="Cai F."/>
            <person name="Tandeau de Marsac N."/>
            <person name="Rippka R."/>
            <person name="Herdman M."/>
            <person name="Sivonen K."/>
            <person name="Coursin T."/>
            <person name="Laurent T."/>
            <person name="Goodwin L."/>
            <person name="Nolan M."/>
            <person name="Davenport K.W."/>
            <person name="Han C.S."/>
            <person name="Rubin E.M."/>
            <person name="Eisen J.A."/>
            <person name="Woyke T."/>
            <person name="Gugger M."/>
            <person name="Kerfeld C.A."/>
        </authorList>
    </citation>
    <scope>NUCLEOTIDE SEQUENCE [LARGE SCALE GENOMIC DNA]</scope>
    <source>
        <strain evidence="4">ATCC 27899 / PCC 7122</strain>
    </source>
</reference>
<evidence type="ECO:0000256" key="1">
    <source>
        <dbReference type="SAM" id="Coils"/>
    </source>
</evidence>
<dbReference type="HOGENOM" id="CLU_002404_1_1_3"/>
<dbReference type="Proteomes" id="UP000010474">
    <property type="component" value="Chromosome"/>
</dbReference>
<name>K9ZG04_ANACC</name>